<sequence>MGYLLPVKANHENAAHGRQCDSSPPSHCTRLSPAALPPNTQGIPHKCPASAPWMELVSPPGSTVWATDPPSGTSSQCCTPRLARRGDAPRWACSNLPTGHAR</sequence>
<feature type="compositionally biased region" description="Polar residues" evidence="1">
    <location>
        <begin position="60"/>
        <end position="78"/>
    </location>
</feature>
<feature type="compositionally biased region" description="Basic and acidic residues" evidence="1">
    <location>
        <begin position="9"/>
        <end position="19"/>
    </location>
</feature>
<evidence type="ECO:0000313" key="2">
    <source>
        <dbReference type="EMBL" id="CAD9021058.1"/>
    </source>
</evidence>
<reference evidence="2" key="1">
    <citation type="submission" date="2021-01" db="EMBL/GenBank/DDBJ databases">
        <authorList>
            <person name="Corre E."/>
            <person name="Pelletier E."/>
            <person name="Niang G."/>
            <person name="Scheremetjew M."/>
            <person name="Finn R."/>
            <person name="Kale V."/>
            <person name="Holt S."/>
            <person name="Cochrane G."/>
            <person name="Meng A."/>
            <person name="Brown T."/>
            <person name="Cohen L."/>
        </authorList>
    </citation>
    <scope>NUCLEOTIDE SEQUENCE</scope>
    <source>
        <strain evidence="2">NIES-381</strain>
    </source>
</reference>
<name>A0A7S1NJ58_9EUGL</name>
<gene>
    <name evidence="2" type="ORF">EGYM00392_LOCUS32173</name>
</gene>
<dbReference type="AlphaFoldDB" id="A0A7S1NJ58"/>
<dbReference type="EMBL" id="HBGA01086161">
    <property type="protein sequence ID" value="CAD9021058.1"/>
    <property type="molecule type" value="Transcribed_RNA"/>
</dbReference>
<feature type="region of interest" description="Disordered" evidence="1">
    <location>
        <begin position="60"/>
        <end position="81"/>
    </location>
</feature>
<accession>A0A7S1NJ58</accession>
<proteinExistence type="predicted"/>
<organism evidence="2">
    <name type="scientific">Eutreptiella gymnastica</name>
    <dbReference type="NCBI Taxonomy" id="73025"/>
    <lineage>
        <taxon>Eukaryota</taxon>
        <taxon>Discoba</taxon>
        <taxon>Euglenozoa</taxon>
        <taxon>Euglenida</taxon>
        <taxon>Spirocuta</taxon>
        <taxon>Euglenophyceae</taxon>
        <taxon>Eutreptiales</taxon>
        <taxon>Eutreptiaceae</taxon>
        <taxon>Eutreptiella</taxon>
    </lineage>
</organism>
<evidence type="ECO:0000256" key="1">
    <source>
        <dbReference type="SAM" id="MobiDB-lite"/>
    </source>
</evidence>
<protein>
    <submittedName>
        <fullName evidence="2">Uncharacterized protein</fullName>
    </submittedName>
</protein>
<feature type="region of interest" description="Disordered" evidence="1">
    <location>
        <begin position="1"/>
        <end position="29"/>
    </location>
</feature>